<protein>
    <submittedName>
        <fullName evidence="2">Putative methyltransferase</fullName>
    </submittedName>
</protein>
<dbReference type="Proteomes" id="UP000002985">
    <property type="component" value="Unassembled WGS sequence"/>
</dbReference>
<gene>
    <name evidence="2" type="ORF">KSU1_A0055</name>
</gene>
<dbReference type="Gene3D" id="3.40.50.150">
    <property type="entry name" value="Vaccinia Virus protein VP39"/>
    <property type="match status" value="1"/>
</dbReference>
<dbReference type="AlphaFoldDB" id="I3IGH7"/>
<dbReference type="STRING" id="247490.KSU1_A0055"/>
<organism evidence="2 3">
    <name type="scientific">Candidatus Jettenia caeni</name>
    <dbReference type="NCBI Taxonomy" id="247490"/>
    <lineage>
        <taxon>Bacteria</taxon>
        <taxon>Pseudomonadati</taxon>
        <taxon>Planctomycetota</taxon>
        <taxon>Candidatus Brocadiia</taxon>
        <taxon>Candidatus Brocadiales</taxon>
        <taxon>Candidatus Brocadiaceae</taxon>
        <taxon>Candidatus Jettenia</taxon>
    </lineage>
</organism>
<dbReference type="Pfam" id="PF08241">
    <property type="entry name" value="Methyltransf_11"/>
    <property type="match status" value="1"/>
</dbReference>
<feature type="domain" description="Methyltransferase type 11" evidence="1">
    <location>
        <begin position="120"/>
        <end position="169"/>
    </location>
</feature>
<name>I3IGH7_9BACT</name>
<keyword evidence="2" id="KW-0489">Methyltransferase</keyword>
<keyword evidence="2" id="KW-0808">Transferase</keyword>
<sequence>MVKKTVSSLPEWSKKPLRLTRDFVYSIPYRGKGCICPICNKSMRKFRKLGICPDDACCIHCCSLGRHRFVWLYFNKMTNLFDGRFKKMLHIAPEPCLESRLKKCLGESYITADLLNPRVMVKMDITDIQYPEEFFDVIYCSHVLEHVQNDKKALKEFHRILKDDGWAIILVPITVNRTFEDYSIIDPSERRRVFGQEDHVRRYGSDYIDRLQEAGFRVKVSYVSDFFKKEDIVHMGLTPGSGEIYYCSKG</sequence>
<dbReference type="EMBL" id="BAFH01000001">
    <property type="protein sequence ID" value="GAB60822.1"/>
    <property type="molecule type" value="Genomic_DNA"/>
</dbReference>
<evidence type="ECO:0000313" key="3">
    <source>
        <dbReference type="Proteomes" id="UP000002985"/>
    </source>
</evidence>
<keyword evidence="3" id="KW-1185">Reference proteome</keyword>
<dbReference type="InterPro" id="IPR013216">
    <property type="entry name" value="Methyltransf_11"/>
</dbReference>
<evidence type="ECO:0000313" key="2">
    <source>
        <dbReference type="EMBL" id="GAB60822.1"/>
    </source>
</evidence>
<dbReference type="GO" id="GO:0008757">
    <property type="term" value="F:S-adenosylmethionine-dependent methyltransferase activity"/>
    <property type="evidence" value="ECO:0007669"/>
    <property type="project" value="InterPro"/>
</dbReference>
<proteinExistence type="predicted"/>
<dbReference type="OrthoDB" id="3896938at2"/>
<reference evidence="2 3" key="1">
    <citation type="journal article" date="2012" name="FEBS Lett.">
        <title>Anammox organism KSU-1 expresses a NirK-type copper-containing nitrite reductase instead of a NirS-type with cytochrome cd1.</title>
        <authorList>
            <person name="Hira D."/>
            <person name="Toh H."/>
            <person name="Migita C.T."/>
            <person name="Okubo H."/>
            <person name="Nishiyama T."/>
            <person name="Hattori M."/>
            <person name="Furukawa K."/>
            <person name="Fujii T."/>
        </authorList>
    </citation>
    <scope>NUCLEOTIDE SEQUENCE [LARGE SCALE GENOMIC DNA]</scope>
</reference>
<dbReference type="GO" id="GO:0032259">
    <property type="term" value="P:methylation"/>
    <property type="evidence" value="ECO:0007669"/>
    <property type="project" value="UniProtKB-KW"/>
</dbReference>
<dbReference type="InterPro" id="IPR029063">
    <property type="entry name" value="SAM-dependent_MTases_sf"/>
</dbReference>
<accession>I3IGH7</accession>
<dbReference type="CDD" id="cd02440">
    <property type="entry name" value="AdoMet_MTases"/>
    <property type="match status" value="1"/>
</dbReference>
<comment type="caution">
    <text evidence="2">The sequence shown here is derived from an EMBL/GenBank/DDBJ whole genome shotgun (WGS) entry which is preliminary data.</text>
</comment>
<dbReference type="eggNOG" id="COG2226">
    <property type="taxonomic scope" value="Bacteria"/>
</dbReference>
<dbReference type="SUPFAM" id="SSF53335">
    <property type="entry name" value="S-adenosyl-L-methionine-dependent methyltransferases"/>
    <property type="match status" value="1"/>
</dbReference>
<evidence type="ECO:0000259" key="1">
    <source>
        <dbReference type="Pfam" id="PF08241"/>
    </source>
</evidence>